<dbReference type="PROSITE" id="PS00598">
    <property type="entry name" value="CHROMO_1"/>
    <property type="match status" value="1"/>
</dbReference>
<evidence type="ECO:0000256" key="5">
    <source>
        <dbReference type="ARBA" id="ARBA00023242"/>
    </source>
</evidence>
<feature type="region of interest" description="Disordered" evidence="6">
    <location>
        <begin position="60"/>
        <end position="183"/>
    </location>
</feature>
<dbReference type="EMBL" id="CAAE01015100">
    <property type="protein sequence ID" value="CAG12544.1"/>
    <property type="molecule type" value="Genomic_DNA"/>
</dbReference>
<evidence type="ECO:0000259" key="7">
    <source>
        <dbReference type="PROSITE" id="PS50013"/>
    </source>
</evidence>
<dbReference type="GO" id="GO:0003682">
    <property type="term" value="F:chromatin binding"/>
    <property type="evidence" value="ECO:0007669"/>
    <property type="project" value="TreeGrafter"/>
</dbReference>
<evidence type="ECO:0000256" key="2">
    <source>
        <dbReference type="ARBA" id="ARBA00022491"/>
    </source>
</evidence>
<feature type="compositionally biased region" description="Pro residues" evidence="6">
    <location>
        <begin position="348"/>
        <end position="357"/>
    </location>
</feature>
<dbReference type="SMART" id="SM00298">
    <property type="entry name" value="CHROMO"/>
    <property type="match status" value="1"/>
</dbReference>
<reference evidence="8" key="2">
    <citation type="submission" date="2004-02" db="EMBL/GenBank/DDBJ databases">
        <authorList>
            <consortium name="Genoscope"/>
            <consortium name="Whitehead Institute Centre for Genome Research"/>
        </authorList>
    </citation>
    <scope>NUCLEOTIDE SEQUENCE</scope>
</reference>
<feature type="compositionally biased region" description="Low complexity" evidence="6">
    <location>
        <begin position="101"/>
        <end position="136"/>
    </location>
</feature>
<dbReference type="InterPro" id="IPR052458">
    <property type="entry name" value="PcG_PRC1-like_component"/>
</dbReference>
<dbReference type="InterPro" id="IPR016197">
    <property type="entry name" value="Chromo-like_dom_sf"/>
</dbReference>
<dbReference type="CDD" id="cd18648">
    <property type="entry name" value="CD_Cbx6"/>
    <property type="match status" value="1"/>
</dbReference>
<evidence type="ECO:0000256" key="6">
    <source>
        <dbReference type="SAM" id="MobiDB-lite"/>
    </source>
</evidence>
<dbReference type="Gene3D" id="2.40.50.40">
    <property type="match status" value="1"/>
</dbReference>
<keyword evidence="4" id="KW-0804">Transcription</keyword>
<keyword evidence="2" id="KW-0678">Repressor</keyword>
<sequence>MELSAAGDRIFAAEAILKRRVRKGQLEYLVKWKGWAMKHSTWEPEENILDDRLILGFEKKERERELHGPKKRGPKPKNVAAKGRSQKGETSSRNSNARQTASRSAPSTSSNRASPSSSASPQHLPSSSSSSFAPSPKLNSLAATHKLKKDIHRCHRMSRRPLPRSDPMAGSFPNPGGLPSRLHVSPFSETVRILNRRVKPREVKRGRIILNLKVIDKPGRGGSSVGSRNVAAGRQNIPSRNRIIGKKGEAPYRPFQPPLKMLGFPMYGKPFGLQYGGPLSFHSSPATCSSTAPRDTRSTPTQYQTPPSPSSSSSSGGKSPPSASADPSQPSESPKSSPPDRETQPSPSSAPPDPAPASLPSSPSSSVDGEKDCALDSSSSSQECRKNSHQFRAKRPPAVGPGEQSAPPAESKRVPAEGDPDWHPEMAPSCTDVVVTDVTTNLVTVTIKEF</sequence>
<reference evidence="8" key="1">
    <citation type="journal article" date="2004" name="Nature">
        <title>Genome duplication in the teleost fish Tetraodon nigroviridis reveals the early vertebrate proto-karyotype.</title>
        <authorList>
            <person name="Jaillon O."/>
            <person name="Aury J.-M."/>
            <person name="Brunet F."/>
            <person name="Petit J.-L."/>
            <person name="Stange-Thomann N."/>
            <person name="Mauceli E."/>
            <person name="Bouneau L."/>
            <person name="Fischer C."/>
            <person name="Ozouf-Costaz C."/>
            <person name="Bernot A."/>
            <person name="Nicaud S."/>
            <person name="Jaffe D."/>
            <person name="Fisher S."/>
            <person name="Lutfalla G."/>
            <person name="Dossat C."/>
            <person name="Segurens B."/>
            <person name="Dasilva C."/>
            <person name="Salanoubat M."/>
            <person name="Levy M."/>
            <person name="Boudet N."/>
            <person name="Castellano S."/>
            <person name="Anthouard V."/>
            <person name="Jubin C."/>
            <person name="Castelli V."/>
            <person name="Katinka M."/>
            <person name="Vacherie B."/>
            <person name="Biemont C."/>
            <person name="Skalli Z."/>
            <person name="Cattolico L."/>
            <person name="Poulain J."/>
            <person name="De Berardinis V."/>
            <person name="Cruaud C."/>
            <person name="Duprat S."/>
            <person name="Brottier P."/>
            <person name="Coutanceau J.-P."/>
            <person name="Gouzy J."/>
            <person name="Parra G."/>
            <person name="Lardier G."/>
            <person name="Chapple C."/>
            <person name="McKernan K.J."/>
            <person name="McEwan P."/>
            <person name="Bosak S."/>
            <person name="Kellis M."/>
            <person name="Volff J.-N."/>
            <person name="Guigo R."/>
            <person name="Zody M.C."/>
            <person name="Mesirov J."/>
            <person name="Lindblad-Toh K."/>
            <person name="Birren B."/>
            <person name="Nusbaum C."/>
            <person name="Kahn D."/>
            <person name="Robinson-Rechavi M."/>
            <person name="Laudet V."/>
            <person name="Schachter V."/>
            <person name="Quetier F."/>
            <person name="Saurin W."/>
            <person name="Scarpelli C."/>
            <person name="Wincker P."/>
            <person name="Lander E.S."/>
            <person name="Weissenbach J."/>
            <person name="Roest Crollius H."/>
        </authorList>
    </citation>
    <scope>NUCLEOTIDE SEQUENCE [LARGE SCALE GENOMIC DNA]</scope>
</reference>
<feature type="compositionally biased region" description="Polar residues" evidence="6">
    <location>
        <begin position="88"/>
        <end position="100"/>
    </location>
</feature>
<feature type="domain" description="Chromo" evidence="7">
    <location>
        <begin position="11"/>
        <end position="69"/>
    </location>
</feature>
<feature type="compositionally biased region" description="Polar residues" evidence="6">
    <location>
        <begin position="283"/>
        <end position="293"/>
    </location>
</feature>
<keyword evidence="5" id="KW-0539">Nucleus</keyword>
<feature type="compositionally biased region" description="Basic and acidic residues" evidence="6">
    <location>
        <begin position="410"/>
        <end position="424"/>
    </location>
</feature>
<dbReference type="KEGG" id="tng:GSTEN00034849G001"/>
<dbReference type="Pfam" id="PF17218">
    <property type="entry name" value="CBX7_C"/>
    <property type="match status" value="1"/>
</dbReference>
<dbReference type="Pfam" id="PF00385">
    <property type="entry name" value="Chromo"/>
    <property type="match status" value="1"/>
</dbReference>
<dbReference type="InterPro" id="IPR023779">
    <property type="entry name" value="Chromodomain_CS"/>
</dbReference>
<dbReference type="SUPFAM" id="SSF54160">
    <property type="entry name" value="Chromo domain-like"/>
    <property type="match status" value="1"/>
</dbReference>
<feature type="compositionally biased region" description="Low complexity" evidence="6">
    <location>
        <begin position="298"/>
        <end position="335"/>
    </location>
</feature>
<dbReference type="AlphaFoldDB" id="Q4RGD8"/>
<dbReference type="OrthoDB" id="1918685at2759"/>
<dbReference type="PANTHER" id="PTHR46389">
    <property type="entry name" value="POLYCOMB GROUP PROTEIN PC"/>
    <property type="match status" value="1"/>
</dbReference>
<evidence type="ECO:0000256" key="3">
    <source>
        <dbReference type="ARBA" id="ARBA00023015"/>
    </source>
</evidence>
<name>Q4RGD8_TETNG</name>
<dbReference type="GO" id="GO:0000122">
    <property type="term" value="P:negative regulation of transcription by RNA polymerase II"/>
    <property type="evidence" value="ECO:0007669"/>
    <property type="project" value="TreeGrafter"/>
</dbReference>
<feature type="region of interest" description="Disordered" evidence="6">
    <location>
        <begin position="283"/>
        <end position="430"/>
    </location>
</feature>
<comment type="subcellular location">
    <subcellularLocation>
        <location evidence="1">Nucleus</location>
    </subcellularLocation>
</comment>
<organism evidence="8">
    <name type="scientific">Tetraodon nigroviridis</name>
    <name type="common">Spotted green pufferfish</name>
    <name type="synonym">Chelonodon nigroviridis</name>
    <dbReference type="NCBI Taxonomy" id="99883"/>
    <lineage>
        <taxon>Eukaryota</taxon>
        <taxon>Metazoa</taxon>
        <taxon>Chordata</taxon>
        <taxon>Craniata</taxon>
        <taxon>Vertebrata</taxon>
        <taxon>Euteleostomi</taxon>
        <taxon>Actinopterygii</taxon>
        <taxon>Neopterygii</taxon>
        <taxon>Teleostei</taxon>
        <taxon>Neoteleostei</taxon>
        <taxon>Acanthomorphata</taxon>
        <taxon>Eupercaria</taxon>
        <taxon>Tetraodontiformes</taxon>
        <taxon>Tetradontoidea</taxon>
        <taxon>Tetraodontidae</taxon>
        <taxon>Tetraodon</taxon>
    </lineage>
</organism>
<keyword evidence="3" id="KW-0805">Transcription regulation</keyword>
<dbReference type="InterPro" id="IPR023780">
    <property type="entry name" value="Chromo_domain"/>
</dbReference>
<dbReference type="InterPro" id="IPR000953">
    <property type="entry name" value="Chromo/chromo_shadow_dom"/>
</dbReference>
<feature type="compositionally biased region" description="Basic residues" evidence="6">
    <location>
        <begin position="145"/>
        <end position="162"/>
    </location>
</feature>
<dbReference type="InterPro" id="IPR033773">
    <property type="entry name" value="CBX7_C"/>
</dbReference>
<dbReference type="PANTHER" id="PTHR46389:SF4">
    <property type="entry name" value="CHROMOBOX PROTEIN HOMOLOG 6"/>
    <property type="match status" value="1"/>
</dbReference>
<evidence type="ECO:0000256" key="1">
    <source>
        <dbReference type="ARBA" id="ARBA00004123"/>
    </source>
</evidence>
<proteinExistence type="predicted"/>
<gene>
    <name evidence="8" type="ORF">GSTENG00034849001</name>
</gene>
<dbReference type="PROSITE" id="PS50013">
    <property type="entry name" value="CHROMO_2"/>
    <property type="match status" value="1"/>
</dbReference>
<protein>
    <submittedName>
        <fullName evidence="8">Chromosome 18 SCAF15100, whole genome shotgun sequence</fullName>
    </submittedName>
</protein>
<dbReference type="FunFam" id="2.40.50.40:FF:000006">
    <property type="entry name" value="Chromobox protein homolog 7"/>
    <property type="match status" value="1"/>
</dbReference>
<feature type="non-terminal residue" evidence="8">
    <location>
        <position position="450"/>
    </location>
</feature>
<evidence type="ECO:0000313" key="8">
    <source>
        <dbReference type="EMBL" id="CAG12544.1"/>
    </source>
</evidence>
<evidence type="ECO:0000256" key="4">
    <source>
        <dbReference type="ARBA" id="ARBA00023163"/>
    </source>
</evidence>
<accession>Q4RGD8</accession>
<dbReference type="GO" id="GO:0035102">
    <property type="term" value="C:PRC1 complex"/>
    <property type="evidence" value="ECO:0007669"/>
    <property type="project" value="TreeGrafter"/>
</dbReference>
<dbReference type="GO" id="GO:0000785">
    <property type="term" value="C:chromatin"/>
    <property type="evidence" value="ECO:0007669"/>
    <property type="project" value="TreeGrafter"/>
</dbReference>